<gene>
    <name evidence="2" type="ORF">NLI96_g2120</name>
</gene>
<proteinExistence type="predicted"/>
<comment type="caution">
    <text evidence="2">The sequence shown here is derived from an EMBL/GenBank/DDBJ whole genome shotgun (WGS) entry which is preliminary data.</text>
</comment>
<evidence type="ECO:0000256" key="1">
    <source>
        <dbReference type="SAM" id="MobiDB-lite"/>
    </source>
</evidence>
<keyword evidence="3" id="KW-1185">Reference proteome</keyword>
<evidence type="ECO:0000313" key="2">
    <source>
        <dbReference type="EMBL" id="KAJ3489451.1"/>
    </source>
</evidence>
<name>A0AAD5YGV8_9APHY</name>
<organism evidence="2 3">
    <name type="scientific">Meripilus lineatus</name>
    <dbReference type="NCBI Taxonomy" id="2056292"/>
    <lineage>
        <taxon>Eukaryota</taxon>
        <taxon>Fungi</taxon>
        <taxon>Dikarya</taxon>
        <taxon>Basidiomycota</taxon>
        <taxon>Agaricomycotina</taxon>
        <taxon>Agaricomycetes</taxon>
        <taxon>Polyporales</taxon>
        <taxon>Meripilaceae</taxon>
        <taxon>Meripilus</taxon>
    </lineage>
</organism>
<evidence type="ECO:0000313" key="3">
    <source>
        <dbReference type="Proteomes" id="UP001212997"/>
    </source>
</evidence>
<dbReference type="EMBL" id="JANAWD010000045">
    <property type="protein sequence ID" value="KAJ3489451.1"/>
    <property type="molecule type" value="Genomic_DNA"/>
</dbReference>
<dbReference type="AlphaFoldDB" id="A0AAD5YGV8"/>
<accession>A0AAD5YGV8</accession>
<feature type="region of interest" description="Disordered" evidence="1">
    <location>
        <begin position="353"/>
        <end position="408"/>
    </location>
</feature>
<dbReference type="Proteomes" id="UP001212997">
    <property type="component" value="Unassembled WGS sequence"/>
</dbReference>
<reference evidence="2" key="1">
    <citation type="submission" date="2022-07" db="EMBL/GenBank/DDBJ databases">
        <title>Genome Sequence of Physisporinus lineatus.</title>
        <authorList>
            <person name="Buettner E."/>
        </authorList>
    </citation>
    <scope>NUCLEOTIDE SEQUENCE</scope>
    <source>
        <strain evidence="2">VT162</strain>
    </source>
</reference>
<protein>
    <submittedName>
        <fullName evidence="2">Uncharacterized protein</fullName>
    </submittedName>
</protein>
<sequence>MSTLLDPTYLKIQDAGCKPSEDGIEDAFASNRPLPKPVPLDDELARIERIEIVMKDMRNDFKSLTLRIEARHAAMKGYVDSLTNDIKARDAEIITTQNQLKESESKVAAQEATIQSLVVALLQAGHGAKKQREVTLAKQADMEGRIRARDKELEMTRAKLDDADNTLAQRDEEFHDSLDDAQTKIEEGIDWSDDLDALVDDKNRVIEDMKVKSRDEIDRLKAHILELEGQVIASFRDSRPVTLQATTLVPFDINDSSSINNSPVPPMCNLPQDVDYFEHLAPELAYENPKAEVDVGPNPELFQTVHINRHRIRKGEPHRIKFPYATKRWQVRKGQTLSVYDLETGVMTGLCRSQPPVSSAPAPAPSPQLRAGAPSFVPSLGQTTIQPSELRPNAPAFTPRVPTVESPPLAPSSPVFTLRQPPFRVPQLHTSAGEFTPTHYMRPAVHTSTPLYPAPGYPPFFSGPFDGSPTTPFTPPWINAPPLPLPLGPHTPRYMYPPFVQPRPPFQTCPPLTNDHVVNSVPPIEEVTYPSLSTNEEVSAGAPGVPSRIEESTTESSIASMPSVERVARDYEVVTTGPSKSFPNLRARKDPFVVEVVKSMSTRKSCKFF</sequence>
<feature type="region of interest" description="Disordered" evidence="1">
    <location>
        <begin position="535"/>
        <end position="558"/>
    </location>
</feature>